<organism evidence="1 2">
    <name type="scientific">Pyropia yezoensis</name>
    <name type="common">Susabi-nori</name>
    <name type="synonym">Porphyra yezoensis</name>
    <dbReference type="NCBI Taxonomy" id="2788"/>
    <lineage>
        <taxon>Eukaryota</taxon>
        <taxon>Rhodophyta</taxon>
        <taxon>Bangiophyceae</taxon>
        <taxon>Bangiales</taxon>
        <taxon>Bangiaceae</taxon>
        <taxon>Pyropia</taxon>
    </lineage>
</organism>
<evidence type="ECO:0000313" key="2">
    <source>
        <dbReference type="Proteomes" id="UP000798662"/>
    </source>
</evidence>
<gene>
    <name evidence="1" type="ORF">I4F81_006456</name>
</gene>
<dbReference type="Proteomes" id="UP000798662">
    <property type="component" value="Chromosome 2"/>
</dbReference>
<proteinExistence type="predicted"/>
<sequence>MDTCAMVDSSPPMDIEEEVTTLLQSRRYDPEILPTLEAYVEHQVATGTNDAMANLATLKLYQFYPATYRTAVVSKILIKAIMALPSTDFLCATYLIPAATAEDEPIPALAQLASMLETGRFEEFWPATGAVRQLLDGVPGFDEAVRSFMLVVIGRTYKRVERTVLARLLGLEGVDEAAEEAAVEEVIKTVGWKAGEGGMVVVPGNGENEERAKTVGEQLTFRQVAFKMLRN</sequence>
<evidence type="ECO:0000313" key="1">
    <source>
        <dbReference type="EMBL" id="KAK1863903.1"/>
    </source>
</evidence>
<keyword evidence="2" id="KW-1185">Reference proteome</keyword>
<comment type="caution">
    <text evidence="1">The sequence shown here is derived from an EMBL/GenBank/DDBJ whole genome shotgun (WGS) entry which is preliminary data.</text>
</comment>
<name>A0ACC3C1C7_PYRYE</name>
<protein>
    <submittedName>
        <fullName evidence="1">Uncharacterized protein</fullName>
    </submittedName>
</protein>
<dbReference type="EMBL" id="CM020619">
    <property type="protein sequence ID" value="KAK1863903.1"/>
    <property type="molecule type" value="Genomic_DNA"/>
</dbReference>
<reference evidence="1" key="1">
    <citation type="submission" date="2019-11" db="EMBL/GenBank/DDBJ databases">
        <title>Nori genome reveals adaptations in red seaweeds to the harsh intertidal environment.</title>
        <authorList>
            <person name="Wang D."/>
            <person name="Mao Y."/>
        </authorList>
    </citation>
    <scope>NUCLEOTIDE SEQUENCE</scope>
    <source>
        <tissue evidence="1">Gametophyte</tissue>
    </source>
</reference>
<accession>A0ACC3C1C7</accession>